<dbReference type="PROSITE" id="PS50977">
    <property type="entry name" value="HTH_TETR_2"/>
    <property type="match status" value="1"/>
</dbReference>
<dbReference type="PANTHER" id="PTHR30055:SF234">
    <property type="entry name" value="HTH-TYPE TRANSCRIPTIONAL REGULATOR BETI"/>
    <property type="match status" value="1"/>
</dbReference>
<proteinExistence type="predicted"/>
<evidence type="ECO:0000256" key="2">
    <source>
        <dbReference type="ARBA" id="ARBA00023125"/>
    </source>
</evidence>
<dbReference type="PANTHER" id="PTHR30055">
    <property type="entry name" value="HTH-TYPE TRANSCRIPTIONAL REGULATOR RUTR"/>
    <property type="match status" value="1"/>
</dbReference>
<accession>A0A5C5S0U0</accession>
<keyword evidence="2 4" id="KW-0238">DNA-binding</keyword>
<dbReference type="InterPro" id="IPR050109">
    <property type="entry name" value="HTH-type_TetR-like_transc_reg"/>
</dbReference>
<dbReference type="GO" id="GO:0003700">
    <property type="term" value="F:DNA-binding transcription factor activity"/>
    <property type="evidence" value="ECO:0007669"/>
    <property type="project" value="TreeGrafter"/>
</dbReference>
<dbReference type="EMBL" id="VIGX01000008">
    <property type="protein sequence ID" value="TWS28045.1"/>
    <property type="molecule type" value="Genomic_DNA"/>
</dbReference>
<dbReference type="PRINTS" id="PR00455">
    <property type="entry name" value="HTHTETR"/>
</dbReference>
<evidence type="ECO:0000256" key="1">
    <source>
        <dbReference type="ARBA" id="ARBA00023015"/>
    </source>
</evidence>
<dbReference type="Proteomes" id="UP000319375">
    <property type="component" value="Unassembled WGS sequence"/>
</dbReference>
<evidence type="ECO:0000259" key="5">
    <source>
        <dbReference type="PROSITE" id="PS50977"/>
    </source>
</evidence>
<gene>
    <name evidence="6" type="ORF">FK530_15235</name>
</gene>
<sequence length="245" mass="26429">MVSLSARYCDRVDGVAGVDRDRPVDVDLAVATFEFLRGGDIVPLPRHRHDLSRDEVRRTQTARILAGAIRLFGTAGFANSTVAQIADEAKVSRRTVYDLYDSKESIFLATYECTALLMARADAPRSGQAPSTVESVEARVRSLLELIAAVPEAATMFFLEATGAGPAVRRRRADAITQFVDVVEPTLRDLRPAGAPPLGRVLCNALVAAAIELVVQRLSTGSVASLPELADDVMELVRAVVGRQE</sequence>
<evidence type="ECO:0000256" key="3">
    <source>
        <dbReference type="ARBA" id="ARBA00023163"/>
    </source>
</evidence>
<name>A0A5C5S0U0_9ACTN</name>
<dbReference type="GO" id="GO:0000976">
    <property type="term" value="F:transcription cis-regulatory region binding"/>
    <property type="evidence" value="ECO:0007669"/>
    <property type="project" value="TreeGrafter"/>
</dbReference>
<reference evidence="6 7" key="1">
    <citation type="submission" date="2019-06" db="EMBL/GenBank/DDBJ databases">
        <title>Tsukamurella conjunctivitidis sp. nov., Tsukamurella assacharolytica sp. nov. and Tsukamurella sputae sp. nov. isolated from patients with conjunctivitis, bacteraemia (lymphoma) and respiratory infection (sputum) in Hong Kong.</title>
        <authorList>
            <person name="Teng J.L.L."/>
            <person name="Lee H.H."/>
            <person name="Fong J.Y.H."/>
            <person name="Fok K.M.N."/>
            <person name="Lau S.K.P."/>
            <person name="Woo P.C.Y."/>
        </authorList>
    </citation>
    <scope>NUCLEOTIDE SEQUENCE [LARGE SCALE GENOMIC DNA]</scope>
    <source>
        <strain evidence="6 7">HKU72</strain>
    </source>
</reference>
<feature type="domain" description="HTH tetR-type" evidence="5">
    <location>
        <begin position="58"/>
        <end position="118"/>
    </location>
</feature>
<evidence type="ECO:0000256" key="4">
    <source>
        <dbReference type="PROSITE-ProRule" id="PRU00335"/>
    </source>
</evidence>
<evidence type="ECO:0000313" key="7">
    <source>
        <dbReference type="Proteomes" id="UP000319375"/>
    </source>
</evidence>
<dbReference type="Gene3D" id="1.10.357.10">
    <property type="entry name" value="Tetracycline Repressor, domain 2"/>
    <property type="match status" value="1"/>
</dbReference>
<feature type="DNA-binding region" description="H-T-H motif" evidence="4">
    <location>
        <begin position="81"/>
        <end position="100"/>
    </location>
</feature>
<organism evidence="6 7">
    <name type="scientific">Tsukamurella conjunctivitidis</name>
    <dbReference type="NCBI Taxonomy" id="2592068"/>
    <lineage>
        <taxon>Bacteria</taxon>
        <taxon>Bacillati</taxon>
        <taxon>Actinomycetota</taxon>
        <taxon>Actinomycetes</taxon>
        <taxon>Mycobacteriales</taxon>
        <taxon>Tsukamurellaceae</taxon>
        <taxon>Tsukamurella</taxon>
    </lineage>
</organism>
<evidence type="ECO:0000313" key="6">
    <source>
        <dbReference type="EMBL" id="TWS28045.1"/>
    </source>
</evidence>
<dbReference type="SUPFAM" id="SSF46689">
    <property type="entry name" value="Homeodomain-like"/>
    <property type="match status" value="1"/>
</dbReference>
<keyword evidence="7" id="KW-1185">Reference proteome</keyword>
<dbReference type="AlphaFoldDB" id="A0A5C5S0U0"/>
<dbReference type="InterPro" id="IPR009057">
    <property type="entry name" value="Homeodomain-like_sf"/>
</dbReference>
<keyword evidence="1" id="KW-0805">Transcription regulation</keyword>
<dbReference type="InterPro" id="IPR001647">
    <property type="entry name" value="HTH_TetR"/>
</dbReference>
<dbReference type="Pfam" id="PF00440">
    <property type="entry name" value="TetR_N"/>
    <property type="match status" value="1"/>
</dbReference>
<protein>
    <submittedName>
        <fullName evidence="6">TetR/AcrR family transcriptional regulator</fullName>
    </submittedName>
</protein>
<keyword evidence="3" id="KW-0804">Transcription</keyword>
<comment type="caution">
    <text evidence="6">The sequence shown here is derived from an EMBL/GenBank/DDBJ whole genome shotgun (WGS) entry which is preliminary data.</text>
</comment>